<dbReference type="PRINTS" id="PR00837">
    <property type="entry name" value="V5TPXLIKE"/>
</dbReference>
<organism evidence="8 9">
    <name type="scientific">Lachancea thermotolerans (strain ATCC 56472 / CBS 6340 / NRRL Y-8284)</name>
    <name type="common">Yeast</name>
    <name type="synonym">Kluyveromyces thermotolerans</name>
    <dbReference type="NCBI Taxonomy" id="559295"/>
    <lineage>
        <taxon>Eukaryota</taxon>
        <taxon>Fungi</taxon>
        <taxon>Dikarya</taxon>
        <taxon>Ascomycota</taxon>
        <taxon>Saccharomycotina</taxon>
        <taxon>Saccharomycetes</taxon>
        <taxon>Saccharomycetales</taxon>
        <taxon>Saccharomycetaceae</taxon>
        <taxon>Lachancea</taxon>
    </lineage>
</organism>
<dbReference type="Proteomes" id="UP000002036">
    <property type="component" value="Chromosome H"/>
</dbReference>
<dbReference type="KEGG" id="lth:KLTH0H09812g"/>
<dbReference type="OMA" id="KPRFTHE"/>
<comment type="similarity">
    <text evidence="2">Belongs to the CRISP family.</text>
</comment>
<gene>
    <name evidence="8" type="ordered locus">KLTH0H09812g</name>
</gene>
<dbReference type="InterPro" id="IPR014044">
    <property type="entry name" value="CAP_dom"/>
</dbReference>
<evidence type="ECO:0000259" key="7">
    <source>
        <dbReference type="SMART" id="SM00198"/>
    </source>
</evidence>
<dbReference type="GeneID" id="8294627"/>
<dbReference type="InterPro" id="IPR035940">
    <property type="entry name" value="CAP_sf"/>
</dbReference>
<dbReference type="InParanoid" id="C5E329"/>
<dbReference type="eggNOG" id="KOG3017">
    <property type="taxonomic scope" value="Eukaryota"/>
</dbReference>
<dbReference type="AlphaFoldDB" id="C5E329"/>
<name>C5E329_LACTC</name>
<dbReference type="PROSITE" id="PS01009">
    <property type="entry name" value="CRISP_1"/>
    <property type="match status" value="1"/>
</dbReference>
<evidence type="ECO:0000256" key="4">
    <source>
        <dbReference type="ARBA" id="ARBA00022729"/>
    </source>
</evidence>
<dbReference type="Pfam" id="PF00188">
    <property type="entry name" value="CAP"/>
    <property type="match status" value="1"/>
</dbReference>
<dbReference type="RefSeq" id="XP_002556302.1">
    <property type="nucleotide sequence ID" value="XM_002556256.1"/>
</dbReference>
<dbReference type="HOGENOM" id="CLU_035730_3_2_1"/>
<dbReference type="FunFam" id="3.40.33.10:FF:000012">
    <property type="entry name" value="Secreted protein PRY1"/>
    <property type="match status" value="1"/>
</dbReference>
<comment type="subcellular location">
    <subcellularLocation>
        <location evidence="1">Secreted</location>
    </subcellularLocation>
</comment>
<feature type="domain" description="SCP" evidence="7">
    <location>
        <begin position="78"/>
        <end position="205"/>
    </location>
</feature>
<evidence type="ECO:0000256" key="3">
    <source>
        <dbReference type="ARBA" id="ARBA00022525"/>
    </source>
</evidence>
<feature type="signal peptide" evidence="6">
    <location>
        <begin position="1"/>
        <end position="19"/>
    </location>
</feature>
<dbReference type="GO" id="GO:0015908">
    <property type="term" value="P:fatty acid transport"/>
    <property type="evidence" value="ECO:0007669"/>
    <property type="project" value="UniProtKB-ARBA"/>
</dbReference>
<proteinExistence type="inferred from homology"/>
<feature type="chain" id="PRO_5002949064" evidence="6">
    <location>
        <begin position="20"/>
        <end position="214"/>
    </location>
</feature>
<keyword evidence="4 6" id="KW-0732">Signal</keyword>
<evidence type="ECO:0000313" key="8">
    <source>
        <dbReference type="EMBL" id="CAR30440.1"/>
    </source>
</evidence>
<evidence type="ECO:0000256" key="1">
    <source>
        <dbReference type="ARBA" id="ARBA00004613"/>
    </source>
</evidence>
<evidence type="ECO:0000256" key="5">
    <source>
        <dbReference type="ARBA" id="ARBA00023055"/>
    </source>
</evidence>
<dbReference type="InterPro" id="IPR001283">
    <property type="entry name" value="CRISP-related"/>
</dbReference>
<dbReference type="GO" id="GO:0005576">
    <property type="term" value="C:extracellular region"/>
    <property type="evidence" value="ECO:0007669"/>
    <property type="project" value="UniProtKB-SubCell"/>
</dbReference>
<accession>C5E329</accession>
<dbReference type="EMBL" id="CU928180">
    <property type="protein sequence ID" value="CAR30440.1"/>
    <property type="molecule type" value="Genomic_DNA"/>
</dbReference>
<keyword evidence="3" id="KW-0964">Secreted</keyword>
<keyword evidence="5" id="KW-0813">Transport</keyword>
<dbReference type="Gene3D" id="3.40.33.10">
    <property type="entry name" value="CAP"/>
    <property type="match status" value="1"/>
</dbReference>
<dbReference type="CDD" id="cd05384">
    <property type="entry name" value="CAP_PRY1-like"/>
    <property type="match status" value="1"/>
</dbReference>
<dbReference type="OrthoDB" id="337038at2759"/>
<evidence type="ECO:0000256" key="2">
    <source>
        <dbReference type="ARBA" id="ARBA00009923"/>
    </source>
</evidence>
<dbReference type="GO" id="GO:0015918">
    <property type="term" value="P:sterol transport"/>
    <property type="evidence" value="ECO:0007669"/>
    <property type="project" value="UniProtKB-ARBA"/>
</dbReference>
<reference evidence="8 9" key="1">
    <citation type="journal article" date="2009" name="Genome Res.">
        <title>Comparative genomics of protoploid Saccharomycetaceae.</title>
        <authorList>
            <consortium name="The Genolevures Consortium"/>
            <person name="Souciet J.-L."/>
            <person name="Dujon B."/>
            <person name="Gaillardin C."/>
            <person name="Johnston M."/>
            <person name="Baret P.V."/>
            <person name="Cliften P."/>
            <person name="Sherman D.J."/>
            <person name="Weissenbach J."/>
            <person name="Westhof E."/>
            <person name="Wincker P."/>
            <person name="Jubin C."/>
            <person name="Poulain J."/>
            <person name="Barbe V."/>
            <person name="Segurens B."/>
            <person name="Artiguenave F."/>
            <person name="Anthouard V."/>
            <person name="Vacherie B."/>
            <person name="Val M.-E."/>
            <person name="Fulton R.S."/>
            <person name="Minx P."/>
            <person name="Wilson R."/>
            <person name="Durrens P."/>
            <person name="Jean G."/>
            <person name="Marck C."/>
            <person name="Martin T."/>
            <person name="Nikolski M."/>
            <person name="Rolland T."/>
            <person name="Seret M.-L."/>
            <person name="Casaregola S."/>
            <person name="Despons L."/>
            <person name="Fairhead C."/>
            <person name="Fischer G."/>
            <person name="Lafontaine I."/>
            <person name="Leh V."/>
            <person name="Lemaire M."/>
            <person name="de Montigny J."/>
            <person name="Neuveglise C."/>
            <person name="Thierry A."/>
            <person name="Blanc-Lenfle I."/>
            <person name="Bleykasten C."/>
            <person name="Diffels J."/>
            <person name="Fritsch E."/>
            <person name="Frangeul L."/>
            <person name="Goeffon A."/>
            <person name="Jauniaux N."/>
            <person name="Kachouri-Lafond R."/>
            <person name="Payen C."/>
            <person name="Potier S."/>
            <person name="Pribylova L."/>
            <person name="Ozanne C."/>
            <person name="Richard G.-F."/>
            <person name="Sacerdot C."/>
            <person name="Straub M.-L."/>
            <person name="Talla E."/>
        </authorList>
    </citation>
    <scope>NUCLEOTIDE SEQUENCE [LARGE SCALE GENOMIC DNA]</scope>
    <source>
        <strain evidence="9">ATCC 56472 / CBS 6340 / NRRL Y-8284</strain>
    </source>
</reference>
<keyword evidence="5" id="KW-0445">Lipid transport</keyword>
<protein>
    <submittedName>
        <fullName evidence="8">KLTH0H09812p</fullName>
    </submittedName>
</protein>
<keyword evidence="9" id="KW-1185">Reference proteome</keyword>
<evidence type="ECO:0000256" key="6">
    <source>
        <dbReference type="SAM" id="SignalP"/>
    </source>
</evidence>
<evidence type="ECO:0000313" key="9">
    <source>
        <dbReference type="Proteomes" id="UP000002036"/>
    </source>
</evidence>
<sequence>MNPLSVLGALLLLTSRALAATIALASEPAPAWITTRTTVFRTVRLSSTSAPRASSPLSVTTATTASATATLPSTTSSSFQTQILLEHNSYRALHHAPALTWSTQLASYAQNYANSYNCNGTLVHSGGSYGENLALGYNSSAAVAAWYNEVRLYNFKNPGFAEDTGHFSQLVWVSSKRLGCARVDCGDYYGQYTICSYDPPGNVAGQYKANVLKT</sequence>
<dbReference type="SUPFAM" id="SSF55797">
    <property type="entry name" value="PR-1-like"/>
    <property type="match status" value="1"/>
</dbReference>
<dbReference type="InterPro" id="IPR018244">
    <property type="entry name" value="Allrgn_V5/Tpx1_CS"/>
</dbReference>
<dbReference type="PANTHER" id="PTHR10334">
    <property type="entry name" value="CYSTEINE-RICH SECRETORY PROTEIN-RELATED"/>
    <property type="match status" value="1"/>
</dbReference>
<dbReference type="SMART" id="SM00198">
    <property type="entry name" value="SCP"/>
    <property type="match status" value="1"/>
</dbReference>